<evidence type="ECO:0000313" key="15">
    <source>
        <dbReference type="EMBL" id="CAL1286488.1"/>
    </source>
</evidence>
<evidence type="ECO:0000259" key="14">
    <source>
        <dbReference type="Pfam" id="PF07992"/>
    </source>
</evidence>
<organism evidence="15 16">
    <name type="scientific">Larinioides sclopetarius</name>
    <dbReference type="NCBI Taxonomy" id="280406"/>
    <lineage>
        <taxon>Eukaryota</taxon>
        <taxon>Metazoa</taxon>
        <taxon>Ecdysozoa</taxon>
        <taxon>Arthropoda</taxon>
        <taxon>Chelicerata</taxon>
        <taxon>Arachnida</taxon>
        <taxon>Araneae</taxon>
        <taxon>Araneomorphae</taxon>
        <taxon>Entelegynae</taxon>
        <taxon>Araneoidea</taxon>
        <taxon>Araneidae</taxon>
        <taxon>Larinioides</taxon>
    </lineage>
</organism>
<feature type="binding site" evidence="13">
    <location>
        <position position="397"/>
    </location>
    <ligand>
        <name>NADP(+)</name>
        <dbReference type="ChEBI" id="CHEBI:58349"/>
    </ligand>
</feature>
<evidence type="ECO:0000256" key="1">
    <source>
        <dbReference type="ARBA" id="ARBA00001974"/>
    </source>
</evidence>
<dbReference type="Pfam" id="PF07992">
    <property type="entry name" value="Pyr_redox_2"/>
    <property type="match status" value="1"/>
</dbReference>
<evidence type="ECO:0000256" key="6">
    <source>
        <dbReference type="ARBA" id="ARBA00022630"/>
    </source>
</evidence>
<dbReference type="Gene3D" id="3.50.50.60">
    <property type="entry name" value="FAD/NAD(P)-binding domain"/>
    <property type="match status" value="1"/>
</dbReference>
<feature type="binding site" evidence="12">
    <location>
        <position position="60"/>
    </location>
    <ligand>
        <name>FAD</name>
        <dbReference type="ChEBI" id="CHEBI:57692"/>
    </ligand>
</feature>
<comment type="similarity">
    <text evidence="3 11">Belongs to the ferredoxin--NADP reductase type 1 family.</text>
</comment>
<feature type="binding site" evidence="12">
    <location>
        <position position="68"/>
    </location>
    <ligand>
        <name>FAD</name>
        <dbReference type="ChEBI" id="CHEBI:57692"/>
    </ligand>
</feature>
<dbReference type="PIRSF" id="PIRSF000362">
    <property type="entry name" value="FNR"/>
    <property type="match status" value="1"/>
</dbReference>
<dbReference type="Gene3D" id="3.40.50.720">
    <property type="entry name" value="NAD(P)-binding Rossmann-like Domain"/>
    <property type="match status" value="1"/>
</dbReference>
<comment type="pathway">
    <text evidence="2">Steroid metabolism; cholesterol metabolism.</text>
</comment>
<evidence type="ECO:0000256" key="12">
    <source>
        <dbReference type="PIRSR" id="PIRSR000362-1"/>
    </source>
</evidence>
<evidence type="ECO:0000256" key="5">
    <source>
        <dbReference type="ARBA" id="ARBA00016287"/>
    </source>
</evidence>
<dbReference type="AlphaFoldDB" id="A0AAV2AUJ6"/>
<keyword evidence="6 11" id="KW-0285">Flavoprotein</keyword>
<dbReference type="InterPro" id="IPR021163">
    <property type="entry name" value="Ferredox_Rdtase_adrenod"/>
</dbReference>
<feature type="binding site" evidence="13">
    <location>
        <begin position="175"/>
        <end position="178"/>
    </location>
    <ligand>
        <name>NADP(+)</name>
        <dbReference type="ChEBI" id="CHEBI:58349"/>
    </ligand>
</feature>
<accession>A0AAV2AUJ6</accession>
<evidence type="ECO:0000256" key="9">
    <source>
        <dbReference type="ARBA" id="ARBA00023002"/>
    </source>
</evidence>
<dbReference type="PANTHER" id="PTHR48467">
    <property type="entry name" value="GLUTAMATE SYNTHASE 1 [NADH], CHLOROPLASTIC-LIKE"/>
    <property type="match status" value="1"/>
</dbReference>
<comment type="cofactor">
    <cofactor evidence="1 11 12">
        <name>FAD</name>
        <dbReference type="ChEBI" id="CHEBI:57692"/>
    </cofactor>
</comment>
<feature type="binding site" evidence="13">
    <location>
        <begin position="219"/>
        <end position="220"/>
    </location>
    <ligand>
        <name>NADP(+)</name>
        <dbReference type="ChEBI" id="CHEBI:58349"/>
    </ligand>
</feature>
<keyword evidence="11" id="KW-0496">Mitochondrion</keyword>
<comment type="catalytic activity">
    <reaction evidence="10 11">
        <text>2 reduced [adrenodoxin] + NADP(+) + H(+) = 2 oxidized [adrenodoxin] + NADPH</text>
        <dbReference type="Rhea" id="RHEA:42312"/>
        <dbReference type="Rhea" id="RHEA-COMP:9998"/>
        <dbReference type="Rhea" id="RHEA-COMP:9999"/>
        <dbReference type="ChEBI" id="CHEBI:15378"/>
        <dbReference type="ChEBI" id="CHEBI:33737"/>
        <dbReference type="ChEBI" id="CHEBI:33738"/>
        <dbReference type="ChEBI" id="CHEBI:57783"/>
        <dbReference type="ChEBI" id="CHEBI:58349"/>
        <dbReference type="EC" id="1.18.1.6"/>
    </reaction>
</comment>
<dbReference type="EMBL" id="CAXIEN010000204">
    <property type="protein sequence ID" value="CAL1286488.1"/>
    <property type="molecule type" value="Genomic_DNA"/>
</dbReference>
<keyword evidence="16" id="KW-1185">Reference proteome</keyword>
<name>A0AAV2AUJ6_9ARAC</name>
<evidence type="ECO:0000256" key="10">
    <source>
        <dbReference type="ARBA" id="ARBA00048933"/>
    </source>
</evidence>
<feature type="binding site" evidence="12">
    <location>
        <position position="104"/>
    </location>
    <ligand>
        <name>FAD</name>
        <dbReference type="ChEBI" id="CHEBI:57692"/>
    </ligand>
</feature>
<dbReference type="GO" id="GO:0016491">
    <property type="term" value="F:oxidoreductase activity"/>
    <property type="evidence" value="ECO:0007669"/>
    <property type="project" value="UniProtKB-KW"/>
</dbReference>
<feature type="binding site" evidence="12">
    <location>
        <position position="40"/>
    </location>
    <ligand>
        <name>FAD</name>
        <dbReference type="ChEBI" id="CHEBI:57692"/>
    </ligand>
</feature>
<gene>
    <name evidence="15" type="ORF">LARSCL_LOCUS14274</name>
</gene>
<dbReference type="PRINTS" id="PR00419">
    <property type="entry name" value="ADXRDTASE"/>
</dbReference>
<dbReference type="GO" id="GO:0005739">
    <property type="term" value="C:mitochondrion"/>
    <property type="evidence" value="ECO:0007669"/>
    <property type="project" value="UniProtKB-SubCell"/>
</dbReference>
<feature type="binding site" evidence="12">
    <location>
        <position position="390"/>
    </location>
    <ligand>
        <name>FAD</name>
        <dbReference type="ChEBI" id="CHEBI:57692"/>
    </ligand>
</feature>
<dbReference type="PANTHER" id="PTHR48467:SF1">
    <property type="entry name" value="GLUTAMATE SYNTHASE 1 [NADH], CHLOROPLASTIC-LIKE"/>
    <property type="match status" value="1"/>
</dbReference>
<comment type="caution">
    <text evidence="15">The sequence shown here is derived from an EMBL/GenBank/DDBJ whole genome shotgun (WGS) entry which is preliminary data.</text>
</comment>
<keyword evidence="8 11" id="KW-0521">NADP</keyword>
<feature type="domain" description="FAD/NAD(P)-binding" evidence="14">
    <location>
        <begin position="31"/>
        <end position="187"/>
    </location>
</feature>
<evidence type="ECO:0000256" key="13">
    <source>
        <dbReference type="PIRSR" id="PIRSR000362-2"/>
    </source>
</evidence>
<dbReference type="SUPFAM" id="SSF51971">
    <property type="entry name" value="Nucleotide-binding domain"/>
    <property type="match status" value="2"/>
</dbReference>
<dbReference type="InterPro" id="IPR055275">
    <property type="entry name" value="Ferredox_Rdtase"/>
</dbReference>
<dbReference type="Proteomes" id="UP001497382">
    <property type="component" value="Unassembled WGS sequence"/>
</dbReference>
<dbReference type="InterPro" id="IPR036188">
    <property type="entry name" value="FAD/NAD-bd_sf"/>
</dbReference>
<evidence type="ECO:0000256" key="7">
    <source>
        <dbReference type="ARBA" id="ARBA00022827"/>
    </source>
</evidence>
<evidence type="ECO:0000256" key="3">
    <source>
        <dbReference type="ARBA" id="ARBA00008312"/>
    </source>
</evidence>
<dbReference type="EC" id="1.18.1.6" evidence="4 11"/>
<evidence type="ECO:0000313" key="16">
    <source>
        <dbReference type="Proteomes" id="UP001497382"/>
    </source>
</evidence>
<comment type="subcellular location">
    <subcellularLocation>
        <location evidence="11">Mitochondrion</location>
    </subcellularLocation>
</comment>
<reference evidence="15 16" key="1">
    <citation type="submission" date="2024-04" db="EMBL/GenBank/DDBJ databases">
        <authorList>
            <person name="Rising A."/>
            <person name="Reimegard J."/>
            <person name="Sonavane S."/>
            <person name="Akerstrom W."/>
            <person name="Nylinder S."/>
            <person name="Hedman E."/>
            <person name="Kallberg Y."/>
        </authorList>
    </citation>
    <scope>NUCLEOTIDE SEQUENCE [LARGE SCALE GENOMIC DNA]</scope>
</reference>
<keyword evidence="7 11" id="KW-0274">FAD</keyword>
<evidence type="ECO:0000256" key="4">
    <source>
        <dbReference type="ARBA" id="ARBA00013219"/>
    </source>
</evidence>
<evidence type="ECO:0000256" key="11">
    <source>
        <dbReference type="PIRNR" id="PIRNR000362"/>
    </source>
</evidence>
<dbReference type="InterPro" id="IPR023753">
    <property type="entry name" value="FAD/NAD-binding_dom"/>
</dbReference>
<feature type="binding site" evidence="13">
    <location>
        <position position="231"/>
    </location>
    <ligand>
        <name>NADP(+)</name>
        <dbReference type="ChEBI" id="CHEBI:58349"/>
    </ligand>
</feature>
<proteinExistence type="inferred from homology"/>
<evidence type="ECO:0000256" key="2">
    <source>
        <dbReference type="ARBA" id="ARBA00004731"/>
    </source>
</evidence>
<protein>
    <recommendedName>
        <fullName evidence="5 11">NADPH:adrenodoxin oxidoreductase, mitochondrial</fullName>
        <ecNumber evidence="4 11">1.18.1.6</ecNumber>
    </recommendedName>
</protein>
<keyword evidence="9 11" id="KW-0560">Oxidoreductase</keyword>
<sequence>MLKSSFCFAQWGKRCNISLHRFLSTAADRKRICVIGSGPAGFYTTQHLIKHEDVEVDIFEKLPAPFGLIRYGVAPDHPEIRNCTYSFTQIAMNKRVKFYGNVDVGKDVTIADLLQSYHGVVLAFGASKDKEMGVPGEDSENVLAARKVVGWYTGHPDFVNEKIDLNTDVATIIGNGNVAVDVARIFLQDLEKLKKTDISEHAYEALKKSQIKRVVMVGRRGPFQASFTIKEFRELSKLPDCHIKMPDPILGKIFESGKDLELARHKKRMLQLMTELYQKQNNLNPSEMQKCLEVTFFRTPKEIIPDKNGKIEKIIFKINEINPKDYFEKTGVRLTETDKEDILNCGLLVRSIGYQSAPIDPDVPFDNVAHIIPNEYGRVINKKGLYCSGWVKTGPIGVLVSTMSGSYETGDTVLKDLANGELNDVTKGRDEILDLLKKKGVKYVTFNDWQKLDKIEQEKGKALGKDREKFYNIDDMLKCL</sequence>
<evidence type="ECO:0000256" key="8">
    <source>
        <dbReference type="ARBA" id="ARBA00022857"/>
    </source>
</evidence>